<evidence type="ECO:0000259" key="1">
    <source>
        <dbReference type="Pfam" id="PF12680"/>
    </source>
</evidence>
<gene>
    <name evidence="2" type="ORF">ACFSCT_19445</name>
</gene>
<reference evidence="3" key="1">
    <citation type="journal article" date="2019" name="Int. J. Syst. Evol. Microbiol.">
        <title>The Global Catalogue of Microorganisms (GCM) 10K type strain sequencing project: providing services to taxonomists for standard genome sequencing and annotation.</title>
        <authorList>
            <consortium name="The Broad Institute Genomics Platform"/>
            <consortium name="The Broad Institute Genome Sequencing Center for Infectious Disease"/>
            <person name="Wu L."/>
            <person name="Ma J."/>
        </authorList>
    </citation>
    <scope>NUCLEOTIDE SEQUENCE [LARGE SCALE GENOMIC DNA]</scope>
    <source>
        <strain evidence="3">CCUG 56029</strain>
    </source>
</reference>
<dbReference type="SUPFAM" id="SSF54427">
    <property type="entry name" value="NTF2-like"/>
    <property type="match status" value="1"/>
</dbReference>
<dbReference type="InterPro" id="IPR032710">
    <property type="entry name" value="NTF2-like_dom_sf"/>
</dbReference>
<protein>
    <submittedName>
        <fullName evidence="2">Nuclear transport factor 2 family protein</fullName>
    </submittedName>
</protein>
<accession>A0ABW4RCD5</accession>
<name>A0ABW4RCD5_9RHOB</name>
<comment type="caution">
    <text evidence="2">The sequence shown here is derived from an EMBL/GenBank/DDBJ whole genome shotgun (WGS) entry which is preliminary data.</text>
</comment>
<dbReference type="RefSeq" id="WP_379145614.1">
    <property type="nucleotide sequence ID" value="NZ_JBHUEN010000054.1"/>
</dbReference>
<organism evidence="2 3">
    <name type="scientific">Paracoccus pacificus</name>
    <dbReference type="NCBI Taxonomy" id="1463598"/>
    <lineage>
        <taxon>Bacteria</taxon>
        <taxon>Pseudomonadati</taxon>
        <taxon>Pseudomonadota</taxon>
        <taxon>Alphaproteobacteria</taxon>
        <taxon>Rhodobacterales</taxon>
        <taxon>Paracoccaceae</taxon>
        <taxon>Paracoccus</taxon>
    </lineage>
</organism>
<proteinExistence type="predicted"/>
<keyword evidence="3" id="KW-1185">Reference proteome</keyword>
<feature type="domain" description="SnoaL-like" evidence="1">
    <location>
        <begin position="16"/>
        <end position="116"/>
    </location>
</feature>
<dbReference type="EMBL" id="JBHUEN010000054">
    <property type="protein sequence ID" value="MFD1883891.1"/>
    <property type="molecule type" value="Genomic_DNA"/>
</dbReference>
<dbReference type="Pfam" id="PF12680">
    <property type="entry name" value="SnoaL_2"/>
    <property type="match status" value="1"/>
</dbReference>
<evidence type="ECO:0000313" key="2">
    <source>
        <dbReference type="EMBL" id="MFD1883891.1"/>
    </source>
</evidence>
<dbReference type="Gene3D" id="3.10.450.50">
    <property type="match status" value="1"/>
</dbReference>
<dbReference type="Proteomes" id="UP001597213">
    <property type="component" value="Unassembled WGS sequence"/>
</dbReference>
<dbReference type="InterPro" id="IPR037401">
    <property type="entry name" value="SnoaL-like"/>
</dbReference>
<sequence>MPSTQNHLPGDPRKWVRDLEAIWQARDGARAAQGFTEDAVQIWGSDQRQSGPELLARPAKWFAYAKDLQITKQYIAHTDDCIVAAWNSVYTSPETGKKVRERGIEYFLFRNGKIREQHVWQHSWNDGEVRSGAEFSTD</sequence>
<evidence type="ECO:0000313" key="3">
    <source>
        <dbReference type="Proteomes" id="UP001597213"/>
    </source>
</evidence>